<accession>A0A059CM62</accession>
<sequence>MNQDDVKGVRHALNLCEQKGLELNPCQEKSQPFLAIRFASRTILTPFQAEEDGRTGTGIWEKKYGSIKITLYIHRQMKLTPTISTDEHCNRTDFNPDNTRGHHHVYRSCQISLIQ</sequence>
<gene>
    <name evidence="1" type="ORF">EUGRSUZ_C00426</name>
</gene>
<organism evidence="1">
    <name type="scientific">Eucalyptus grandis</name>
    <name type="common">Flooded gum</name>
    <dbReference type="NCBI Taxonomy" id="71139"/>
    <lineage>
        <taxon>Eukaryota</taxon>
        <taxon>Viridiplantae</taxon>
        <taxon>Streptophyta</taxon>
        <taxon>Embryophyta</taxon>
        <taxon>Tracheophyta</taxon>
        <taxon>Spermatophyta</taxon>
        <taxon>Magnoliopsida</taxon>
        <taxon>eudicotyledons</taxon>
        <taxon>Gunneridae</taxon>
        <taxon>Pentapetalae</taxon>
        <taxon>rosids</taxon>
        <taxon>malvids</taxon>
        <taxon>Myrtales</taxon>
        <taxon>Myrtaceae</taxon>
        <taxon>Myrtoideae</taxon>
        <taxon>Eucalypteae</taxon>
        <taxon>Eucalyptus</taxon>
    </lineage>
</organism>
<dbReference type="AlphaFoldDB" id="A0A059CM62"/>
<dbReference type="Gramene" id="KCW79000">
    <property type="protein sequence ID" value="KCW79000"/>
    <property type="gene ID" value="EUGRSUZ_C00426"/>
</dbReference>
<protein>
    <submittedName>
        <fullName evidence="1">Uncharacterized protein</fullName>
    </submittedName>
</protein>
<evidence type="ECO:0000313" key="1">
    <source>
        <dbReference type="EMBL" id="KCW79000.1"/>
    </source>
</evidence>
<dbReference type="EMBL" id="KK198755">
    <property type="protein sequence ID" value="KCW79000.1"/>
    <property type="molecule type" value="Genomic_DNA"/>
</dbReference>
<name>A0A059CM62_EUCGR</name>
<reference evidence="1" key="1">
    <citation type="submission" date="2013-07" db="EMBL/GenBank/DDBJ databases">
        <title>The genome of Eucalyptus grandis.</title>
        <authorList>
            <person name="Schmutz J."/>
            <person name="Hayes R."/>
            <person name="Myburg A."/>
            <person name="Tuskan G."/>
            <person name="Grattapaglia D."/>
            <person name="Rokhsar D.S."/>
        </authorList>
    </citation>
    <scope>NUCLEOTIDE SEQUENCE</scope>
    <source>
        <tissue evidence="1">Leaf extractions</tissue>
    </source>
</reference>
<dbReference type="InParanoid" id="A0A059CM62"/>
<proteinExistence type="predicted"/>